<feature type="chain" id="PRO_5003367041" evidence="2">
    <location>
        <begin position="42"/>
        <end position="543"/>
    </location>
</feature>
<accession>F8A1R9</accession>
<keyword evidence="4" id="KW-0121">Carboxypeptidase</keyword>
<dbReference type="SUPFAM" id="SSF51110">
    <property type="entry name" value="alpha-D-mannose-specific plant lectins"/>
    <property type="match status" value="4"/>
</dbReference>
<protein>
    <submittedName>
        <fullName evidence="4">Peptidase M15B and M15C DD-carboxypeptidase VanY/endolysin</fullName>
    </submittedName>
</protein>
<dbReference type="eggNOG" id="COG1876">
    <property type="taxonomic scope" value="Bacteria"/>
</dbReference>
<dbReference type="InterPro" id="IPR052179">
    <property type="entry name" value="DD-CPase-like"/>
</dbReference>
<dbReference type="EMBL" id="CP002665">
    <property type="protein sequence ID" value="AEI11726.1"/>
    <property type="molecule type" value="Genomic_DNA"/>
</dbReference>
<keyword evidence="4" id="KW-0378">Hydrolase</keyword>
<dbReference type="SMART" id="SM00108">
    <property type="entry name" value="B_lectin"/>
    <property type="match status" value="2"/>
</dbReference>
<reference evidence="5" key="1">
    <citation type="submission" date="2011-04" db="EMBL/GenBank/DDBJ databases">
        <title>Complete sequence of Cellvibrio gilvus ATCC 13127.</title>
        <authorList>
            <person name="Lucas S."/>
            <person name="Han J."/>
            <person name="Lapidus A."/>
            <person name="Cheng J.-F."/>
            <person name="Goodwin L."/>
            <person name="Pitluck S."/>
            <person name="Peters L."/>
            <person name="Munk A."/>
            <person name="Detter J.C."/>
            <person name="Han C."/>
            <person name="Tapia R."/>
            <person name="Land M."/>
            <person name="Hauser L."/>
            <person name="Kyrpides N."/>
            <person name="Ivanova N."/>
            <person name="Ovchinnikova G."/>
            <person name="Pagani I."/>
            <person name="Mead D."/>
            <person name="Brumm P."/>
            <person name="Woyke T."/>
        </authorList>
    </citation>
    <scope>NUCLEOTIDE SEQUENCE [LARGE SCALE GENOMIC DNA]</scope>
    <source>
        <strain evidence="5">ATCC 13127 / NRRL B-14078</strain>
    </source>
</reference>
<feature type="domain" description="Bulb-type lectin" evidence="3">
    <location>
        <begin position="63"/>
        <end position="172"/>
    </location>
</feature>
<evidence type="ECO:0000313" key="4">
    <source>
        <dbReference type="EMBL" id="AEI11726.1"/>
    </source>
</evidence>
<keyword evidence="2" id="KW-0732">Signal</keyword>
<dbReference type="Proteomes" id="UP000000485">
    <property type="component" value="Chromosome"/>
</dbReference>
<keyword evidence="4" id="KW-0645">Protease</keyword>
<dbReference type="AlphaFoldDB" id="F8A1R9"/>
<evidence type="ECO:0000313" key="5">
    <source>
        <dbReference type="Proteomes" id="UP000000485"/>
    </source>
</evidence>
<dbReference type="PROSITE" id="PS50927">
    <property type="entry name" value="BULB_LECTIN"/>
    <property type="match status" value="3"/>
</dbReference>
<dbReference type="InterPro" id="IPR003709">
    <property type="entry name" value="VanY-like_core_dom"/>
</dbReference>
<name>F8A1R9_CELGA</name>
<dbReference type="Gene3D" id="2.90.10.10">
    <property type="entry name" value="Bulb-type lectin domain"/>
    <property type="match status" value="3"/>
</dbReference>
<evidence type="ECO:0000259" key="3">
    <source>
        <dbReference type="PROSITE" id="PS50927"/>
    </source>
</evidence>
<feature type="domain" description="Bulb-type lectin" evidence="3">
    <location>
        <begin position="176"/>
        <end position="284"/>
    </location>
</feature>
<dbReference type="Gene3D" id="3.30.1380.10">
    <property type="match status" value="1"/>
</dbReference>
<dbReference type="PANTHER" id="PTHR34385:SF1">
    <property type="entry name" value="PEPTIDOGLYCAN L-ALANYL-D-GLUTAMATE ENDOPEPTIDASE CWLK"/>
    <property type="match status" value="1"/>
</dbReference>
<dbReference type="STRING" id="593907.Celgi_1207"/>
<dbReference type="PANTHER" id="PTHR34385">
    <property type="entry name" value="D-ALANYL-D-ALANINE CARBOXYPEPTIDASE"/>
    <property type="match status" value="1"/>
</dbReference>
<keyword evidence="5" id="KW-1185">Reference proteome</keyword>
<dbReference type="KEGG" id="cga:Celgi_1207"/>
<feature type="signal peptide" evidence="2">
    <location>
        <begin position="1"/>
        <end position="41"/>
    </location>
</feature>
<dbReference type="eggNOG" id="COG1520">
    <property type="taxonomic scope" value="Bacteria"/>
</dbReference>
<dbReference type="InterPro" id="IPR001480">
    <property type="entry name" value="Bulb-type_lectin_dom"/>
</dbReference>
<sequence precursor="true">MVARRTGVPWRSRSAATLVTLALTAVLTTGLAPGAAAPAAAAIDPTDRAREVRAPSPSPAAPGDRLSPGQRVRPGGSLVSSGGAAVLLVQRSGRLALYGADGGVVWSADGTPGAALVLDARGRLRLVAPDGSTAWEPEGGPAALAKGRLLLRDDGDLVLQDPTGGIVWATGTGVRPSRLAAGRSVTADRPLASADGRHVLLVRRSGDLALLGPDSRARWVAPTATPASSLDLAQDGTLALHDDAGAVLWTPGTAAVPGAELVLRDDGELVLVGPDGTLLWTSGTALGPAALLRGEALAVGEHLDSSDGRLRLSLEPAALLLTYDGTEVWRAPVVPGAGATLNMRVDGRLVLRDVRDRPVWSTTLPDEHWATRPSLRLDPLGMLLTAGTGQEVWRVDVPPDLVEPAAPHADCSTVDGPVPVAATVLTEAGVRVHACLADAVDAMVAAARADGVHLVASGWRSREQQIAARARNCRTVDGRVRCHPPTAVPGLSRHEWGLALDITDRGALVRLGTPAWEWLVANAGTYGLTNLPGEPWHWSIDGW</sequence>
<dbReference type="GO" id="GO:0006508">
    <property type="term" value="P:proteolysis"/>
    <property type="evidence" value="ECO:0007669"/>
    <property type="project" value="InterPro"/>
</dbReference>
<dbReference type="RefSeq" id="WP_013883245.1">
    <property type="nucleotide sequence ID" value="NC_015671.1"/>
</dbReference>
<dbReference type="CDD" id="cd14814">
    <property type="entry name" value="Peptidase_M15"/>
    <property type="match status" value="1"/>
</dbReference>
<feature type="domain" description="Bulb-type lectin" evidence="3">
    <location>
        <begin position="288"/>
        <end position="398"/>
    </location>
</feature>
<dbReference type="Pfam" id="PF02557">
    <property type="entry name" value="VanY"/>
    <property type="match status" value="1"/>
</dbReference>
<dbReference type="HOGENOM" id="CLU_527563_0_0_11"/>
<proteinExistence type="predicted"/>
<dbReference type="InterPro" id="IPR036426">
    <property type="entry name" value="Bulb-type_lectin_dom_sf"/>
</dbReference>
<gene>
    <name evidence="4" type="ordered locus">Celgi_1207</name>
</gene>
<feature type="region of interest" description="Disordered" evidence="1">
    <location>
        <begin position="37"/>
        <end position="79"/>
    </location>
</feature>
<dbReference type="OrthoDB" id="516973at2"/>
<organism evidence="4 5">
    <name type="scientific">Cellulomonas gilvus (strain ATCC 13127 / NRRL B-14078)</name>
    <name type="common">Cellvibrio gilvus</name>
    <dbReference type="NCBI Taxonomy" id="593907"/>
    <lineage>
        <taxon>Bacteria</taxon>
        <taxon>Bacillati</taxon>
        <taxon>Actinomycetota</taxon>
        <taxon>Actinomycetes</taxon>
        <taxon>Micrococcales</taxon>
        <taxon>Cellulomonadaceae</taxon>
        <taxon>Cellulomonas</taxon>
    </lineage>
</organism>
<evidence type="ECO:0000256" key="2">
    <source>
        <dbReference type="SAM" id="SignalP"/>
    </source>
</evidence>
<dbReference type="InterPro" id="IPR009045">
    <property type="entry name" value="Zn_M74/Hedgehog-like"/>
</dbReference>
<dbReference type="SUPFAM" id="SSF55166">
    <property type="entry name" value="Hedgehog/DD-peptidase"/>
    <property type="match status" value="1"/>
</dbReference>
<dbReference type="GO" id="GO:0004180">
    <property type="term" value="F:carboxypeptidase activity"/>
    <property type="evidence" value="ECO:0007669"/>
    <property type="project" value="UniProtKB-KW"/>
</dbReference>
<evidence type="ECO:0000256" key="1">
    <source>
        <dbReference type="SAM" id="MobiDB-lite"/>
    </source>
</evidence>